<organism evidence="2">
    <name type="scientific">Chromera velia CCMP2878</name>
    <dbReference type="NCBI Taxonomy" id="1169474"/>
    <lineage>
        <taxon>Eukaryota</taxon>
        <taxon>Sar</taxon>
        <taxon>Alveolata</taxon>
        <taxon>Colpodellida</taxon>
        <taxon>Chromeraceae</taxon>
        <taxon>Chromera</taxon>
    </lineage>
</organism>
<sequence length="917" mass="94478">MKFLAVPAAFAVAFAQKKGAAPAAPLTTYTCPSGYTLEGTTCSMTETAAYITSSIPNTETVPASSFCPKGSTMNGGACTKTETAAYVSSIPRTESVAAQAYCPSGSSMSGSACTQTTSTARIASTTSTQVPMTSCPAGSSPAADGMCTTTRAIRVPQVSARDVPVTTTTVEKTPFSVPVSKQVSVPGAPTCPSGSSMEGGACLVTGSSTEYSTQSIQTSVNVPTSTPVSSSACPSGTTMAADGSCTARLSFQSVEQSSSQKSVRLPTLSSKPATFNLPATTLRTGSTCPQGTSAQADGTCTVTLRTSSLESYEVPVSSQVPVISQFPQTLTLTKQFLVPSYSCPAGTIASGSGPSMSCTVTLPSASPVTSSAPRTVKQARFEKRPVTVTLSRVESTPVYYCPSGTVENAMGECTATVTIRTPYTVSETHTACPSGSSEYPGAAPGSADSFSGKGAAPSCKRAATAHVPATLIPGTSKGAARYACPEGTSPIGEGASMSCAAPTYETIPMETYTTSSIAYETSTVTETVPKLYRYETRTVTETATTEEVYTVYDDIVLEETSVSLSTSSYTETVPALVSYSVASDSETVTVSNDRISYVSCADAMSGNYGPGASLAPGVSGSCLTETKFRVVSNSYTETVPAVATYFTEDFSETTTVEETFQTYDTSSMTETSHSVSTSYNMETVGPNSLVEYSTSYSPETVTETKILSTPVPMTETVSMIPTYTTETVMETAHSERVSTAAQKSTMQVSEMSFSTEMISESIAPVTSYRTETSTSYSCPAGTTVTGSACMSTITLPMEYSCPAGSSASGSGSCTRTTFTQVQSCPAGYTDTGSACVSTVSVPMESSCPAGSSASGAGCTRTTFTQVQSCPAGYTDTGSACVTIATVPATPVTMAAPAPTKYSAPTKHSRRRHGHKHD</sequence>
<feature type="region of interest" description="Disordered" evidence="1">
    <location>
        <begin position="894"/>
        <end position="917"/>
    </location>
</feature>
<feature type="compositionally biased region" description="Basic residues" evidence="1">
    <location>
        <begin position="906"/>
        <end position="917"/>
    </location>
</feature>
<reference evidence="2" key="1">
    <citation type="submission" date="2014-11" db="EMBL/GenBank/DDBJ databases">
        <authorList>
            <person name="Otto D Thomas"/>
            <person name="Naeem Raeece"/>
        </authorList>
    </citation>
    <scope>NUCLEOTIDE SEQUENCE</scope>
</reference>
<accession>A0A0G4IFZ4</accession>
<gene>
    <name evidence="2" type="ORF">Cvel_14056</name>
</gene>
<dbReference type="InterPro" id="IPR009030">
    <property type="entry name" value="Growth_fac_rcpt_cys_sf"/>
</dbReference>
<dbReference type="EMBL" id="CDMZ01005938">
    <property type="protein sequence ID" value="CEM56062.1"/>
    <property type="molecule type" value="Genomic_DNA"/>
</dbReference>
<evidence type="ECO:0000256" key="1">
    <source>
        <dbReference type="SAM" id="MobiDB-lite"/>
    </source>
</evidence>
<proteinExistence type="predicted"/>
<dbReference type="VEuPathDB" id="CryptoDB:Cvel_14056"/>
<protein>
    <submittedName>
        <fullName evidence="2">Uncharacterized protein</fullName>
    </submittedName>
</protein>
<dbReference type="PhylomeDB" id="A0A0G4IFZ4"/>
<dbReference type="SUPFAM" id="SSF57184">
    <property type="entry name" value="Growth factor receptor domain"/>
    <property type="match status" value="2"/>
</dbReference>
<name>A0A0G4IFZ4_9ALVE</name>
<dbReference type="AlphaFoldDB" id="A0A0G4IFZ4"/>
<evidence type="ECO:0000313" key="2">
    <source>
        <dbReference type="EMBL" id="CEM56062.1"/>
    </source>
</evidence>